<feature type="region of interest" description="Disordered" evidence="1">
    <location>
        <begin position="480"/>
        <end position="717"/>
    </location>
</feature>
<name>A0A6P7XRQ3_9AMPH</name>
<feature type="region of interest" description="Disordered" evidence="1">
    <location>
        <begin position="209"/>
        <end position="261"/>
    </location>
</feature>
<feature type="compositionally biased region" description="Polar residues" evidence="1">
    <location>
        <begin position="487"/>
        <end position="515"/>
    </location>
</feature>
<feature type="region of interest" description="Disordered" evidence="1">
    <location>
        <begin position="1305"/>
        <end position="1337"/>
    </location>
</feature>
<dbReference type="InParanoid" id="A0A6P7XRQ3"/>
<accession>A0A6P7XRQ3</accession>
<feature type="compositionally biased region" description="Low complexity" evidence="1">
    <location>
        <begin position="293"/>
        <end position="304"/>
    </location>
</feature>
<feature type="compositionally biased region" description="Basic and acidic residues" evidence="1">
    <location>
        <begin position="547"/>
        <end position="602"/>
    </location>
</feature>
<feature type="compositionally biased region" description="Basic and acidic residues" evidence="1">
    <location>
        <begin position="665"/>
        <end position="680"/>
    </location>
</feature>
<dbReference type="KEGG" id="muo:115466151"/>
<feature type="compositionally biased region" description="Polar residues" evidence="1">
    <location>
        <begin position="231"/>
        <end position="246"/>
    </location>
</feature>
<dbReference type="Proteomes" id="UP000515156">
    <property type="component" value="Chromosome 1"/>
</dbReference>
<dbReference type="GeneID" id="115466151"/>
<feature type="compositionally biased region" description="Basic and acidic residues" evidence="1">
    <location>
        <begin position="1229"/>
        <end position="1252"/>
    </location>
</feature>
<dbReference type="RefSeq" id="XP_030053124.1">
    <property type="nucleotide sequence ID" value="XM_030197264.1"/>
</dbReference>
<feature type="compositionally biased region" description="Basic and acidic residues" evidence="1">
    <location>
        <begin position="313"/>
        <end position="328"/>
    </location>
</feature>
<feature type="compositionally biased region" description="Basic and acidic residues" evidence="1">
    <location>
        <begin position="694"/>
        <end position="717"/>
    </location>
</feature>
<evidence type="ECO:0000256" key="1">
    <source>
        <dbReference type="SAM" id="MobiDB-lite"/>
    </source>
</evidence>
<gene>
    <name evidence="3" type="primary">LOC115466151</name>
</gene>
<feature type="compositionally biased region" description="Basic and acidic residues" evidence="1">
    <location>
        <begin position="338"/>
        <end position="362"/>
    </location>
</feature>
<feature type="region of interest" description="Disordered" evidence="1">
    <location>
        <begin position="293"/>
        <end position="371"/>
    </location>
</feature>
<feature type="compositionally biased region" description="Polar residues" evidence="1">
    <location>
        <begin position="1167"/>
        <end position="1179"/>
    </location>
</feature>
<feature type="region of interest" description="Disordered" evidence="1">
    <location>
        <begin position="1219"/>
        <end position="1252"/>
    </location>
</feature>
<sequence length="1399" mass="155430">METLIAADGRQFSLEFVLLMHKAFLLKRSGGAPAVAPPAMSPPCKLVFGKDLDQIVKDLGDSKGCRLPEDKPHSGSRVGGSWSQFRDARRYSPAEVMPSASYLPGLVSCVPGVPVGVCRPSCTDLSCTAAAFSPEYVELKRSEPSMKRLYTEVASLVTQGRSHPPGLVNCPLQIPVNIPTAARVATKTIQESSEKGTSEVEIKGCVPEAEEAVSSTQEPDRVTCPREVPGINSSPVNTPVSKSPITTVHRDTEPRRSEEGCKRVKAEVAATGNTPLHDLLNYLKKIIVSKSCSSTTSGDDTATSIHRGSMVPRKPEMGVKRSHTKEVPDDGGDCLAKFLKEDTSPEAEGGTKKTEGTGRKILGDNPPQGPKKQITQEFLSAQFDTKKGSLLERGAEFQASGPGVVHTAETKESQTQEMNQTHTKQMHEGKKLQVKKEFEEGDELQDKHNLQKTWTLVKEHLQEIRPLQNKAILQEAGQCQGKGGLQETRQLQSKSNTHVPNEGNQQEMRQPQDEGNLQEAGKTGTQQYLQEVGKLQHLEKLQQMGQRQEREKPQDQRNLQEAEKQQNVKKLKEMKQQQKVNKLQDKESLQEAEEHPDKEKLQQKRQLYTVDKLQEKETVHKTVKVQDRVDQQETVKLPNVERQPKAELEDEENLQEMGQLQNLQKPDKPQEANTLQDRDKVQRRKLQKQGMRQWEAKTLQEQENRKLQEQRTGKPQEKANLFSWQRLPSWLDTQTSREVEELDHPGKSNGNVHIKGLMKLMQDVLVSETGHCRETMQEITAEAGEMQYVEKRFMRPPQIFYSNDDSACPQDLTESIVGSGDSVLSDDTSWSLENVDSSYSALIGMEKVVSDFAETGSVSPFIVVKNPTTDSMQETCGKRKCSRVEADETSSQYLYLREEMNCFPEPADFSYSALGGLQKVVNEFAENGFFGQFSTVSASASSNTQDISVKTKSQRLKADLCHASPRVSIDSTNNPPQRLRTQAVQCGLSNSSFLPEWSSNTTGLQNSFLSEELNWAENVDSSYSALIGMEKVVSDFAETGSVSPLIVVKTPTSDRVQETSVKNKSDRTETGLCQASPRQLASNANDIHHRQHIQTVLYTPPGIVDSSYSALSGMEKVVSDFAETGSVSRFTTVNTPASDRVQEANVRNKCDTVQADICPTSRHMAHGSSNPHQRQQTAEGQGLPAGTGKKTYHGQECEPSMQCIDLTLEGGMPCRTDKTSVLASKKRNPSMDKRNPSADNRKVDSSCDHGSNEHFIDLTEEEDASYEMGNANPLRLAPANKERNSSNGGRICASDVSTQYIDLTKEDVESDPDRNKPLDPGSVDQEGHGPAYGVSPVNKHLSGLEKLLQEMPALVFKDPTSSSSRYERRETWWYKSSSNRETWENQRDICKKDNNFPSQ</sequence>
<evidence type="ECO:0000313" key="2">
    <source>
        <dbReference type="Proteomes" id="UP000515156"/>
    </source>
</evidence>
<feature type="region of interest" description="Disordered" evidence="1">
    <location>
        <begin position="398"/>
        <end position="431"/>
    </location>
</feature>
<keyword evidence="2" id="KW-1185">Reference proteome</keyword>
<feature type="compositionally biased region" description="Basic and acidic residues" evidence="1">
    <location>
        <begin position="612"/>
        <end position="633"/>
    </location>
</feature>
<proteinExistence type="predicted"/>
<dbReference type="OrthoDB" id="9909837at2759"/>
<feature type="region of interest" description="Disordered" evidence="1">
    <location>
        <begin position="1161"/>
        <end position="1193"/>
    </location>
</feature>
<reference evidence="3" key="1">
    <citation type="submission" date="2025-08" db="UniProtKB">
        <authorList>
            <consortium name="RefSeq"/>
        </authorList>
    </citation>
    <scope>IDENTIFICATION</scope>
</reference>
<organism evidence="2 3">
    <name type="scientific">Microcaecilia unicolor</name>
    <dbReference type="NCBI Taxonomy" id="1415580"/>
    <lineage>
        <taxon>Eukaryota</taxon>
        <taxon>Metazoa</taxon>
        <taxon>Chordata</taxon>
        <taxon>Craniata</taxon>
        <taxon>Vertebrata</taxon>
        <taxon>Euteleostomi</taxon>
        <taxon>Amphibia</taxon>
        <taxon>Gymnophiona</taxon>
        <taxon>Siphonopidae</taxon>
        <taxon>Microcaecilia</taxon>
    </lineage>
</organism>
<evidence type="ECO:0000313" key="3">
    <source>
        <dbReference type="RefSeq" id="XP_030053124.1"/>
    </source>
</evidence>
<feature type="compositionally biased region" description="Basic and acidic residues" evidence="1">
    <location>
        <begin position="248"/>
        <end position="261"/>
    </location>
</feature>
<feature type="compositionally biased region" description="Basic and acidic residues" evidence="1">
    <location>
        <begin position="1305"/>
        <end position="1317"/>
    </location>
</feature>
<protein>
    <submittedName>
        <fullName evidence="3">Uncharacterized protein LOC115466151</fullName>
    </submittedName>
</protein>